<proteinExistence type="predicted"/>
<comment type="caution">
    <text evidence="3">The sequence shown here is derived from an EMBL/GenBank/DDBJ whole genome shotgun (WGS) entry which is preliminary data.</text>
</comment>
<gene>
    <name evidence="3" type="ORF">D6C83_09263</name>
</gene>
<dbReference type="AlphaFoldDB" id="A0A4V4L3K5"/>
<evidence type="ECO:0000256" key="2">
    <source>
        <dbReference type="SAM" id="Phobius"/>
    </source>
</evidence>
<feature type="region of interest" description="Disordered" evidence="1">
    <location>
        <begin position="1"/>
        <end position="24"/>
    </location>
</feature>
<sequence>QKDEALKKATDFRENRLPKSSRNQTSSPYAYFCTFRSSTIYQRITLMRKMAKNNALSLPTLLSIGALLQSLLILLFPIRVALLPLILLSTYTILTTGLASANPRTNEYMQDIHLGRTSAQLPNPQTGKFGNIPADQAIVVFHFGVRFSHPLGIFSPGAQKTISHFTKCNDLVLAKASAYGLLGLSPWRAAERGSNNTLMMVYYFRNVEGLNKFAHDPIHRRAWEWIQREGGKHVGFFHEAFVAPRGGYESIYVNLQPLLMGAARVECVVTGGDDGWDGEEQGEGTGGKSWVSTLVSADTPSLKSQFGRMGREVAKKSGE</sequence>
<evidence type="ECO:0000313" key="3">
    <source>
        <dbReference type="EMBL" id="THZ92566.1"/>
    </source>
</evidence>
<keyword evidence="2" id="KW-0472">Membrane</keyword>
<feature type="non-terminal residue" evidence="3">
    <location>
        <position position="1"/>
    </location>
</feature>
<dbReference type="Proteomes" id="UP000304947">
    <property type="component" value="Unassembled WGS sequence"/>
</dbReference>
<reference evidence="3 4" key="1">
    <citation type="submission" date="2018-10" db="EMBL/GenBank/DDBJ databases">
        <title>Fifty Aureobasidium pullulans genomes reveal a recombining polyextremotolerant generalist.</title>
        <authorList>
            <person name="Gostincar C."/>
            <person name="Turk M."/>
            <person name="Zajc J."/>
            <person name="Gunde-Cimerman N."/>
        </authorList>
    </citation>
    <scope>NUCLEOTIDE SEQUENCE [LARGE SCALE GENOMIC DNA]</scope>
    <source>
        <strain evidence="3 4">EXF-3380</strain>
    </source>
</reference>
<feature type="compositionally biased region" description="Basic and acidic residues" evidence="1">
    <location>
        <begin position="1"/>
        <end position="17"/>
    </location>
</feature>
<accession>A0A4V4L3K5</accession>
<name>A0A4V4L3K5_AURPU</name>
<dbReference type="Pfam" id="PF13826">
    <property type="entry name" value="Monooxy_af470-like"/>
    <property type="match status" value="1"/>
</dbReference>
<keyword evidence="2" id="KW-1133">Transmembrane helix</keyword>
<keyword evidence="2" id="KW-0812">Transmembrane</keyword>
<dbReference type="InterPro" id="IPR025444">
    <property type="entry name" value="Monooxy_af470"/>
</dbReference>
<organism evidence="3 4">
    <name type="scientific">Aureobasidium pullulans</name>
    <name type="common">Black yeast</name>
    <name type="synonym">Pullularia pullulans</name>
    <dbReference type="NCBI Taxonomy" id="5580"/>
    <lineage>
        <taxon>Eukaryota</taxon>
        <taxon>Fungi</taxon>
        <taxon>Dikarya</taxon>
        <taxon>Ascomycota</taxon>
        <taxon>Pezizomycotina</taxon>
        <taxon>Dothideomycetes</taxon>
        <taxon>Dothideomycetidae</taxon>
        <taxon>Dothideales</taxon>
        <taxon>Saccotheciaceae</taxon>
        <taxon>Aureobasidium</taxon>
    </lineage>
</organism>
<feature type="transmembrane region" description="Helical" evidence="2">
    <location>
        <begin position="82"/>
        <end position="101"/>
    </location>
</feature>
<evidence type="ECO:0000256" key="1">
    <source>
        <dbReference type="SAM" id="MobiDB-lite"/>
    </source>
</evidence>
<protein>
    <submittedName>
        <fullName evidence="3">Uncharacterized protein</fullName>
    </submittedName>
</protein>
<feature type="transmembrane region" description="Helical" evidence="2">
    <location>
        <begin position="56"/>
        <end position="76"/>
    </location>
</feature>
<evidence type="ECO:0000313" key="4">
    <source>
        <dbReference type="Proteomes" id="UP000304947"/>
    </source>
</evidence>
<dbReference type="EMBL" id="QZBU01005753">
    <property type="protein sequence ID" value="THZ92566.1"/>
    <property type="molecule type" value="Genomic_DNA"/>
</dbReference>